<comment type="caution">
    <text evidence="1">The sequence shown here is derived from an EMBL/GenBank/DDBJ whole genome shotgun (WGS) entry which is preliminary data.</text>
</comment>
<name>A0ABT2MKT4_9MYCO</name>
<sequence length="184" mass="20540">MPSLKFYAVGADRRAVLDTVFAVGDFALYEMYSEPGRRIRRFRDAQDVPGEAHGPHLMLHVVRAGGQPILDGKAIGGWGLIQLSFGGLFEDRELRWSITNHNTDKRVAKWEGLYPEYGDPRAWDWQAINRASARLNRRIRALAADAIGPHPVLPEAAELIAAHQLTYVYGTGIHNQPAPAFRNS</sequence>
<dbReference type="EMBL" id="JAODWD010000008">
    <property type="protein sequence ID" value="MCT7662124.1"/>
    <property type="molecule type" value="Genomic_DNA"/>
</dbReference>
<dbReference type="RefSeq" id="WP_260996202.1">
    <property type="nucleotide sequence ID" value="NZ_JAODWD010000008.1"/>
</dbReference>
<protein>
    <submittedName>
        <fullName evidence="1">Uncharacterized protein</fullName>
    </submittedName>
</protein>
<dbReference type="Proteomes" id="UP001206639">
    <property type="component" value="Unassembled WGS sequence"/>
</dbReference>
<gene>
    <name evidence="1" type="ORF">N4S67_27370</name>
</gene>
<proteinExistence type="predicted"/>
<organism evidence="1 2">
    <name type="scientific">Mycobacterium deserti</name>
    <dbReference type="NCBI Taxonomy" id="2978347"/>
    <lineage>
        <taxon>Bacteria</taxon>
        <taxon>Bacillati</taxon>
        <taxon>Actinomycetota</taxon>
        <taxon>Actinomycetes</taxon>
        <taxon>Mycobacteriales</taxon>
        <taxon>Mycobacteriaceae</taxon>
        <taxon>Mycobacterium</taxon>
    </lineage>
</organism>
<accession>A0ABT2MKT4</accession>
<reference evidence="2" key="1">
    <citation type="submission" date="2023-07" db="EMBL/GenBank/DDBJ databases">
        <authorList>
            <person name="Deng Y."/>
            <person name="Zhang Y.-Q."/>
        </authorList>
    </citation>
    <scope>NUCLEOTIDE SEQUENCE [LARGE SCALE GENOMIC DNA]</scope>
    <source>
        <strain evidence="2">CPCC 205710</strain>
    </source>
</reference>
<evidence type="ECO:0000313" key="2">
    <source>
        <dbReference type="Proteomes" id="UP001206639"/>
    </source>
</evidence>
<keyword evidence="2" id="KW-1185">Reference proteome</keyword>
<evidence type="ECO:0000313" key="1">
    <source>
        <dbReference type="EMBL" id="MCT7662124.1"/>
    </source>
</evidence>